<gene>
    <name evidence="5" type="ORF">EXZ61_19375</name>
</gene>
<comment type="subcellular location">
    <subcellularLocation>
        <location evidence="1">Secreted</location>
    </subcellularLocation>
</comment>
<dbReference type="KEGG" id="rhg:EXZ61_19375"/>
<evidence type="ECO:0000256" key="2">
    <source>
        <dbReference type="ARBA" id="ARBA00022525"/>
    </source>
</evidence>
<evidence type="ECO:0000313" key="5">
    <source>
        <dbReference type="EMBL" id="QDL56146.1"/>
    </source>
</evidence>
<name>A0A515ETZ8_9BURK</name>
<evidence type="ECO:0000313" key="6">
    <source>
        <dbReference type="Proteomes" id="UP000317365"/>
    </source>
</evidence>
<protein>
    <submittedName>
        <fullName evidence="5">Hemolysin</fullName>
    </submittedName>
</protein>
<feature type="domain" description="Haemolysin-type calcium binding-related" evidence="4">
    <location>
        <begin position="1152"/>
        <end position="1185"/>
    </location>
</feature>
<dbReference type="RefSeq" id="WP_142813504.1">
    <property type="nucleotide sequence ID" value="NZ_CP036282.1"/>
</dbReference>
<reference evidence="6" key="1">
    <citation type="submission" date="2019-02" db="EMBL/GenBank/DDBJ databases">
        <title>Complete genome sequence of Rhodoferax sp. Gr-4.</title>
        <authorList>
            <person name="Jin L."/>
        </authorList>
    </citation>
    <scope>NUCLEOTIDE SEQUENCE [LARGE SCALE GENOMIC DNA]</scope>
    <source>
        <strain evidence="6">Gr-4</strain>
    </source>
</reference>
<proteinExistence type="predicted"/>
<organism evidence="5 6">
    <name type="scientific">Rhodoferax aquaticus</name>
    <dbReference type="NCBI Taxonomy" id="2527691"/>
    <lineage>
        <taxon>Bacteria</taxon>
        <taxon>Pseudomonadati</taxon>
        <taxon>Pseudomonadota</taxon>
        <taxon>Betaproteobacteria</taxon>
        <taxon>Burkholderiales</taxon>
        <taxon>Comamonadaceae</taxon>
        <taxon>Rhodoferax</taxon>
    </lineage>
</organism>
<dbReference type="Pfam" id="PF06594">
    <property type="entry name" value="HCBP_related"/>
    <property type="match status" value="6"/>
</dbReference>
<keyword evidence="6" id="KW-1185">Reference proteome</keyword>
<sequence>MTVPYVNLSHIQLTDLASMRIDGRYVEAYEYMRDIVHDKRIQTTDTGRSYDLLKLENWLDRAASINGNDGSLSSEFVRGATEGIRERLGNPLSDAEFQAASDALADKVLTDVIDGLGIPSAKDIIERDVAQAVGKPSDGGLGLPGWGWAGTLGDFLPPPLGLGGNYQSIDGVSVRDYAKNLMDSASSQLIDGLGRVLRSNWGQFDKLIVGKDLAGINDIEYDINGNVNGLTTQALNWVAPRRDPLVLDLDGGGIKTSGINPAAPILFDQDGDGIQTATGWIASGEAIVVRDINGNGKIDSGRELFGDATILTRGPKAGQTAAHGFEALADLDSNGDGKFDANDAAFASVKLWKDANQDGISQTNELFTFADLGVASIKVAGTASNVDLGGNNTQTFAGSFTTTTGTNGNAGTAQLAGSLLLANNNFYRQFTDDPALTTAALALPQMQGSGLVRDLRPALSLGNSQAAALQAKLTQFAQDTTRDQQMANLDAVIQSWGNTSAMQTSVKTNRTLRNFGGGGNVIGDINGVPVFGNTAIEKFSLDNPAMYAKITALEQFNGQTILDKWVRNTTAWYVDPVTNQNKTYTYGTVTYSAEQEALINQAYDALKSSVYGALVVQTRLKPYLDSIGLVIDEKGVQFDATALLKMIATKKASDSTAALFDLVDLDRFNAIPVPAIKQTVHDKLISELLELPHGSPLWNSLKPALAIPNLLTSLSPTGTSGNETYIGDLENNVFDGATGNDTMYGGAGNDTLTGDYGNDTLIGGVGNDILYGGLGNDTYVFKAGDGYDWISESDASTGNTDTVLFTDIKSTDITGIYNNGGSLRITYGSTDVLNISGFLASADYRMELFKFSDGVTWTVADIMARVSIQGTAGDDTMTGQDGQVNRMYGLAGNDKITGSTKDDVLDGGAGNDTLTGDYGNDTLIGGVGNDILYGGLGNDTYVFKAGDGYDWISENDASTGNTDTVLFTDIKSTDITGIYNNGGGLRITYGSTDVLNISGFLASADYRMELFKFSDGVTWTVADIMARVSIQGTAGDDTMTGQDGQVNRMYGLAGNDKITGSTKDDVLDGGAGNDTLTGDYGNDTLIGGVGNDILYGGLGNDTYVFKAGDGYDWISENDASTGNTDTVLFTDIKSTDITGIYNNGGGLRITYGSTDVLNISGFLASADYRMELFKFSDGVTWTVADIMARVSIQGTAGDDTMTGQDGQVNRMYGLAGNDKITGSTKDDVLDGGAGNDTLTGDYGNDTLIGGVGNDILYGGLGNDTYVFKAGDGYDWISENDASTGNTDTVLFTDIKSTDITGIYNNGGGLRITYGSTDVLNISGFLASADYRMELFKFSDGVTWTVADIMARVSIQGTAGDDTMTGQDGQVNRMYGLAGNDKITGSTKDDVLDGGAGNDTLTGDYGNDTLIGGVGNDILYGGLGNDTYVFKAGDGYDWISENDASTGNTDTVLFTDIKSTDITGIYNNGGGLRITYGSTDVLNISGFLASADYRMELFKFSDGVTWTVADIMARVSIQGTAGDDTMTGQDGQVNRMYGLAGNDKITGSTKDDVLDGGAGNDTLTGDYGNDTLIGGVGNDILYGGLGNDTYVFKAGDGYDWISENDASTGNTDTVQYLGDVHADQLWFRKVNNNLEVSIIGNNGSVSINNWYLGSQYHVEQFKTSDGKTLLDSQVQNLVNAMAAFAPPTAGQTTLTAAQQTALAPVIAANWQ</sequence>
<evidence type="ECO:0000256" key="1">
    <source>
        <dbReference type="ARBA" id="ARBA00004613"/>
    </source>
</evidence>
<keyword evidence="2" id="KW-0964">Secreted</keyword>
<dbReference type="PROSITE" id="PS00330">
    <property type="entry name" value="HEMOLYSIN_CALCIUM"/>
    <property type="match status" value="12"/>
</dbReference>
<dbReference type="Gene3D" id="2.150.10.10">
    <property type="entry name" value="Serralysin-like metalloprotease, C-terminal"/>
    <property type="match status" value="5"/>
</dbReference>
<dbReference type="Pfam" id="PF00353">
    <property type="entry name" value="HemolysinCabind"/>
    <property type="match status" value="11"/>
</dbReference>
<feature type="domain" description="Haemolysin-type calcium binding-related" evidence="4">
    <location>
        <begin position="828"/>
        <end position="861"/>
    </location>
</feature>
<dbReference type="PRINTS" id="PR00313">
    <property type="entry name" value="CABNDNGRPT"/>
</dbReference>
<dbReference type="InterPro" id="IPR011049">
    <property type="entry name" value="Serralysin-like_metalloprot_C"/>
</dbReference>
<dbReference type="InterPro" id="IPR018511">
    <property type="entry name" value="Hemolysin-typ_Ca-bd_CS"/>
</dbReference>
<dbReference type="EMBL" id="CP036282">
    <property type="protein sequence ID" value="QDL56146.1"/>
    <property type="molecule type" value="Genomic_DNA"/>
</dbReference>
<dbReference type="Proteomes" id="UP000317365">
    <property type="component" value="Chromosome"/>
</dbReference>
<dbReference type="InterPro" id="IPR050557">
    <property type="entry name" value="RTX_toxin/Mannuronan_C5-epim"/>
</dbReference>
<evidence type="ECO:0000259" key="4">
    <source>
        <dbReference type="Pfam" id="PF06594"/>
    </source>
</evidence>
<feature type="domain" description="Haemolysin-type calcium binding-related" evidence="4">
    <location>
        <begin position="990"/>
        <end position="1023"/>
    </location>
</feature>
<keyword evidence="3" id="KW-0106">Calcium</keyword>
<dbReference type="InterPro" id="IPR010566">
    <property type="entry name" value="Haemolys_ca-bd"/>
</dbReference>
<dbReference type="GO" id="GO:0005576">
    <property type="term" value="C:extracellular region"/>
    <property type="evidence" value="ECO:0007669"/>
    <property type="project" value="UniProtKB-SubCell"/>
</dbReference>
<dbReference type="GO" id="GO:0005509">
    <property type="term" value="F:calcium ion binding"/>
    <property type="evidence" value="ECO:0007669"/>
    <property type="project" value="InterPro"/>
</dbReference>
<evidence type="ECO:0000256" key="3">
    <source>
        <dbReference type="ARBA" id="ARBA00022837"/>
    </source>
</evidence>
<dbReference type="PANTHER" id="PTHR38340">
    <property type="entry name" value="S-LAYER PROTEIN"/>
    <property type="match status" value="1"/>
</dbReference>
<reference evidence="6" key="2">
    <citation type="journal article" date="2020" name="Int. J. Syst. Evol. Microbiol.">
        <title>Genomic insights into a novel species Rhodoferax aquaticus sp. nov., isolated from freshwater.</title>
        <authorList>
            <person name="Li T."/>
            <person name="Zhuo Y."/>
            <person name="Jin C.Z."/>
            <person name="Wu X."/>
            <person name="Ko S.R."/>
            <person name="Jin F.J."/>
            <person name="Ahn C.Y."/>
            <person name="Oh H.M."/>
            <person name="Lee H.G."/>
            <person name="Jin L."/>
        </authorList>
    </citation>
    <scope>NUCLEOTIDE SEQUENCE [LARGE SCALE GENOMIC DNA]</scope>
    <source>
        <strain evidence="6">Gr-4</strain>
    </source>
</reference>
<accession>A0A515ETZ8</accession>
<dbReference type="PANTHER" id="PTHR38340:SF1">
    <property type="entry name" value="S-LAYER PROTEIN"/>
    <property type="match status" value="1"/>
</dbReference>
<feature type="domain" description="Haemolysin-type calcium binding-related" evidence="4">
    <location>
        <begin position="1476"/>
        <end position="1509"/>
    </location>
</feature>
<feature type="domain" description="Haemolysin-type calcium binding-related" evidence="4">
    <location>
        <begin position="1314"/>
        <end position="1347"/>
    </location>
</feature>
<feature type="domain" description="Haemolysin-type calcium binding-related" evidence="4">
    <location>
        <begin position="1632"/>
        <end position="1668"/>
    </location>
</feature>
<dbReference type="InterPro" id="IPR001343">
    <property type="entry name" value="Hemolysn_Ca-bd"/>
</dbReference>
<dbReference type="SUPFAM" id="SSF51120">
    <property type="entry name" value="beta-Roll"/>
    <property type="match status" value="6"/>
</dbReference>